<sequence length="528" mass="59849">MPNLAALRVLPPPPSNSVNCREQHLKCDRVTPKCGTCQRSNRQCRPTGLKIRLNTDNGNGKLVFSTKQKWVKTPKRLVFIDETKTIIRDASSPGSGADEFDDNVSSEGTVQGTVRGPAQDHVRYDYHFSDSGPRSPSERFLAKSNPLRAVPQEPLKWPLPKDLEGRLVRHFVQNLALWLDLCDPCRSFEIIVPERARSCPMLLNAILTLAARHKAQTSDPQLRVPALEYSLRCYRYVSASMMINLNGKNQEDCFAAAIILRVVEEIEEAHQEVGIDNGRILVGIRSMVDKDLADGKRLLVHSSLGAASYWVGLRQEIYRAVMHKKPVEITLVHSLVDKPLIMDDESGQNDYDWANRAVVHCAKVLNYVFGPREDGEVERWQDLHSEGQAWEKNKPASFNPYVVEEDQSKAFPEIWFLRSCHVIGTQHALLAESFLEYNRPVCASREDRASITKTVQMLVRRICGIGLGNDRTAPSMFTACMAISAFGDLFPNTHDQVTMLEILRDTERRHARPTEQVQNDMRKKWKWA</sequence>
<organism evidence="9 10">
    <name type="scientific">Cladorrhinum samala</name>
    <dbReference type="NCBI Taxonomy" id="585594"/>
    <lineage>
        <taxon>Eukaryota</taxon>
        <taxon>Fungi</taxon>
        <taxon>Dikarya</taxon>
        <taxon>Ascomycota</taxon>
        <taxon>Pezizomycotina</taxon>
        <taxon>Sordariomycetes</taxon>
        <taxon>Sordariomycetidae</taxon>
        <taxon>Sordariales</taxon>
        <taxon>Podosporaceae</taxon>
        <taxon>Cladorrhinum</taxon>
    </lineage>
</organism>
<evidence type="ECO:0000256" key="6">
    <source>
        <dbReference type="ARBA" id="ARBA00023242"/>
    </source>
</evidence>
<dbReference type="GO" id="GO:0000981">
    <property type="term" value="F:DNA-binding transcription factor activity, RNA polymerase II-specific"/>
    <property type="evidence" value="ECO:0007669"/>
    <property type="project" value="InterPro"/>
</dbReference>
<evidence type="ECO:0000313" key="9">
    <source>
        <dbReference type="EMBL" id="KAK4463005.1"/>
    </source>
</evidence>
<keyword evidence="10" id="KW-1185">Reference proteome</keyword>
<dbReference type="InterPro" id="IPR001138">
    <property type="entry name" value="Zn2Cys6_DnaBD"/>
</dbReference>
<proteinExistence type="predicted"/>
<feature type="domain" description="Zn(2)-C6 fungal-type" evidence="8">
    <location>
        <begin position="19"/>
        <end position="45"/>
    </location>
</feature>
<evidence type="ECO:0000256" key="7">
    <source>
        <dbReference type="SAM" id="MobiDB-lite"/>
    </source>
</evidence>
<comment type="caution">
    <text evidence="9">The sequence shown here is derived from an EMBL/GenBank/DDBJ whole genome shotgun (WGS) entry which is preliminary data.</text>
</comment>
<dbReference type="PANTHER" id="PTHR37534:SF2">
    <property type="entry name" value="N-ACETYLTRANSFERASE DOMAIN-CONTAINING PROTEIN"/>
    <property type="match status" value="1"/>
</dbReference>
<evidence type="ECO:0000256" key="2">
    <source>
        <dbReference type="ARBA" id="ARBA00022833"/>
    </source>
</evidence>
<dbReference type="Gene3D" id="4.10.240.10">
    <property type="entry name" value="Zn(2)-C6 fungal-type DNA-binding domain"/>
    <property type="match status" value="1"/>
</dbReference>
<dbReference type="EMBL" id="MU864964">
    <property type="protein sequence ID" value="KAK4463005.1"/>
    <property type="molecule type" value="Genomic_DNA"/>
</dbReference>
<comment type="subcellular location">
    <subcellularLocation>
        <location evidence="1">Nucleus</location>
    </subcellularLocation>
</comment>
<keyword evidence="5" id="KW-0804">Transcription</keyword>
<dbReference type="CDD" id="cd00067">
    <property type="entry name" value="GAL4"/>
    <property type="match status" value="1"/>
</dbReference>
<dbReference type="GO" id="GO:0008270">
    <property type="term" value="F:zinc ion binding"/>
    <property type="evidence" value="ECO:0007669"/>
    <property type="project" value="InterPro"/>
</dbReference>
<feature type="region of interest" description="Disordered" evidence="7">
    <location>
        <begin position="90"/>
        <end position="116"/>
    </location>
</feature>
<protein>
    <recommendedName>
        <fullName evidence="8">Zn(2)-C6 fungal-type domain-containing protein</fullName>
    </recommendedName>
</protein>
<dbReference type="Pfam" id="PF11951">
    <property type="entry name" value="Fungal_trans_2"/>
    <property type="match status" value="1"/>
</dbReference>
<dbReference type="PANTHER" id="PTHR37534">
    <property type="entry name" value="TRANSCRIPTIONAL ACTIVATOR PROTEIN UGA3"/>
    <property type="match status" value="1"/>
</dbReference>
<dbReference type="GO" id="GO:0000976">
    <property type="term" value="F:transcription cis-regulatory region binding"/>
    <property type="evidence" value="ECO:0007669"/>
    <property type="project" value="TreeGrafter"/>
</dbReference>
<accession>A0AAV9HSN6</accession>
<keyword evidence="6" id="KW-0539">Nucleus</keyword>
<dbReference type="GO" id="GO:0005634">
    <property type="term" value="C:nucleus"/>
    <property type="evidence" value="ECO:0007669"/>
    <property type="project" value="UniProtKB-SubCell"/>
</dbReference>
<dbReference type="InterPro" id="IPR021858">
    <property type="entry name" value="Fun_TF"/>
</dbReference>
<dbReference type="SUPFAM" id="SSF57701">
    <property type="entry name" value="Zn2/Cys6 DNA-binding domain"/>
    <property type="match status" value="1"/>
</dbReference>
<name>A0AAV9HSN6_9PEZI</name>
<evidence type="ECO:0000256" key="4">
    <source>
        <dbReference type="ARBA" id="ARBA00023125"/>
    </source>
</evidence>
<gene>
    <name evidence="9" type="ORF">QBC42DRAFT_72102</name>
</gene>
<dbReference type="GO" id="GO:0045944">
    <property type="term" value="P:positive regulation of transcription by RNA polymerase II"/>
    <property type="evidence" value="ECO:0007669"/>
    <property type="project" value="TreeGrafter"/>
</dbReference>
<keyword evidence="4" id="KW-0238">DNA-binding</keyword>
<evidence type="ECO:0000256" key="3">
    <source>
        <dbReference type="ARBA" id="ARBA00023015"/>
    </source>
</evidence>
<reference evidence="9" key="1">
    <citation type="journal article" date="2023" name="Mol. Phylogenet. Evol.">
        <title>Genome-scale phylogeny and comparative genomics of the fungal order Sordariales.</title>
        <authorList>
            <person name="Hensen N."/>
            <person name="Bonometti L."/>
            <person name="Westerberg I."/>
            <person name="Brannstrom I.O."/>
            <person name="Guillou S."/>
            <person name="Cros-Aarteil S."/>
            <person name="Calhoun S."/>
            <person name="Haridas S."/>
            <person name="Kuo A."/>
            <person name="Mondo S."/>
            <person name="Pangilinan J."/>
            <person name="Riley R."/>
            <person name="LaButti K."/>
            <person name="Andreopoulos B."/>
            <person name="Lipzen A."/>
            <person name="Chen C."/>
            <person name="Yan M."/>
            <person name="Daum C."/>
            <person name="Ng V."/>
            <person name="Clum A."/>
            <person name="Steindorff A."/>
            <person name="Ohm R.A."/>
            <person name="Martin F."/>
            <person name="Silar P."/>
            <person name="Natvig D.O."/>
            <person name="Lalanne C."/>
            <person name="Gautier V."/>
            <person name="Ament-Velasquez S.L."/>
            <person name="Kruys A."/>
            <person name="Hutchinson M.I."/>
            <person name="Powell A.J."/>
            <person name="Barry K."/>
            <person name="Miller A.N."/>
            <person name="Grigoriev I.V."/>
            <person name="Debuchy R."/>
            <person name="Gladieux P."/>
            <person name="Hiltunen Thoren M."/>
            <person name="Johannesson H."/>
        </authorList>
    </citation>
    <scope>NUCLEOTIDE SEQUENCE</scope>
    <source>
        <strain evidence="9">PSN324</strain>
    </source>
</reference>
<keyword evidence="3" id="KW-0805">Transcription regulation</keyword>
<evidence type="ECO:0000256" key="1">
    <source>
        <dbReference type="ARBA" id="ARBA00004123"/>
    </source>
</evidence>
<evidence type="ECO:0000256" key="5">
    <source>
        <dbReference type="ARBA" id="ARBA00023163"/>
    </source>
</evidence>
<reference evidence="9" key="2">
    <citation type="submission" date="2023-06" db="EMBL/GenBank/DDBJ databases">
        <authorList>
            <consortium name="Lawrence Berkeley National Laboratory"/>
            <person name="Mondo S.J."/>
            <person name="Hensen N."/>
            <person name="Bonometti L."/>
            <person name="Westerberg I."/>
            <person name="Brannstrom I.O."/>
            <person name="Guillou S."/>
            <person name="Cros-Aarteil S."/>
            <person name="Calhoun S."/>
            <person name="Haridas S."/>
            <person name="Kuo A."/>
            <person name="Pangilinan J."/>
            <person name="Riley R."/>
            <person name="Labutti K."/>
            <person name="Andreopoulos B."/>
            <person name="Lipzen A."/>
            <person name="Chen C."/>
            <person name="Yanf M."/>
            <person name="Daum C."/>
            <person name="Ng V."/>
            <person name="Clum A."/>
            <person name="Steindorff A."/>
            <person name="Ohm R."/>
            <person name="Martin F."/>
            <person name="Silar P."/>
            <person name="Natvig D."/>
            <person name="Lalanne C."/>
            <person name="Gautier V."/>
            <person name="Ament-Velasquez S.L."/>
            <person name="Kruys A."/>
            <person name="Hutchinson M.I."/>
            <person name="Powell A.J."/>
            <person name="Barry K."/>
            <person name="Miller A.N."/>
            <person name="Grigoriev I.V."/>
            <person name="Debuchy R."/>
            <person name="Gladieux P."/>
            <person name="Thoren M.H."/>
            <person name="Johannesson H."/>
        </authorList>
    </citation>
    <scope>NUCLEOTIDE SEQUENCE</scope>
    <source>
        <strain evidence="9">PSN324</strain>
    </source>
</reference>
<evidence type="ECO:0000313" key="10">
    <source>
        <dbReference type="Proteomes" id="UP001321749"/>
    </source>
</evidence>
<keyword evidence="2" id="KW-0862">Zinc</keyword>
<evidence type="ECO:0000259" key="8">
    <source>
        <dbReference type="Pfam" id="PF00172"/>
    </source>
</evidence>
<dbReference type="Pfam" id="PF00172">
    <property type="entry name" value="Zn_clus"/>
    <property type="match status" value="1"/>
</dbReference>
<dbReference type="Proteomes" id="UP001321749">
    <property type="component" value="Unassembled WGS sequence"/>
</dbReference>
<dbReference type="InterPro" id="IPR036864">
    <property type="entry name" value="Zn2-C6_fun-type_DNA-bd_sf"/>
</dbReference>
<dbReference type="AlphaFoldDB" id="A0AAV9HSN6"/>